<dbReference type="CDD" id="cd02696">
    <property type="entry name" value="MurNAc-LAA"/>
    <property type="match status" value="1"/>
</dbReference>
<dbReference type="EMBL" id="VJZR01000004">
    <property type="protein sequence ID" value="TRX21548.1"/>
    <property type="molecule type" value="Genomic_DNA"/>
</dbReference>
<dbReference type="PANTHER" id="PTHR30404:SF0">
    <property type="entry name" value="N-ACETYLMURAMOYL-L-ALANINE AMIDASE AMIC"/>
    <property type="match status" value="1"/>
</dbReference>
<dbReference type="SUPFAM" id="SSF53187">
    <property type="entry name" value="Zn-dependent exopeptidases"/>
    <property type="match status" value="1"/>
</dbReference>
<name>A0A553CLV2_9FLAO</name>
<protein>
    <recommendedName>
        <fullName evidence="2">N-acetylmuramoyl-L-alanine amidase</fullName>
        <ecNumber evidence="2">3.5.1.28</ecNumber>
    </recommendedName>
</protein>
<dbReference type="GO" id="GO:0030288">
    <property type="term" value="C:outer membrane-bounded periplasmic space"/>
    <property type="evidence" value="ECO:0007669"/>
    <property type="project" value="TreeGrafter"/>
</dbReference>
<organism evidence="5 6">
    <name type="scientific">Flavobacterium franklandianum</name>
    <dbReference type="NCBI Taxonomy" id="2594430"/>
    <lineage>
        <taxon>Bacteria</taxon>
        <taxon>Pseudomonadati</taxon>
        <taxon>Bacteroidota</taxon>
        <taxon>Flavobacteriia</taxon>
        <taxon>Flavobacteriales</taxon>
        <taxon>Flavobacteriaceae</taxon>
        <taxon>Flavobacterium</taxon>
    </lineage>
</organism>
<keyword evidence="6" id="KW-1185">Reference proteome</keyword>
<dbReference type="GO" id="GO:0008745">
    <property type="term" value="F:N-acetylmuramoyl-L-alanine amidase activity"/>
    <property type="evidence" value="ECO:0007669"/>
    <property type="project" value="UniProtKB-EC"/>
</dbReference>
<dbReference type="FunFam" id="3.40.630.40:FF:000005">
    <property type="entry name" value="N-acetylmuramoyl-L-alanine amidase (AmiA)"/>
    <property type="match status" value="1"/>
</dbReference>
<comment type="catalytic activity">
    <reaction evidence="1">
        <text>Hydrolyzes the link between N-acetylmuramoyl residues and L-amino acid residues in certain cell-wall glycopeptides.</text>
        <dbReference type="EC" id="3.5.1.28"/>
    </reaction>
</comment>
<dbReference type="AlphaFoldDB" id="A0A553CLV2"/>
<dbReference type="OrthoDB" id="9806267at2"/>
<dbReference type="Pfam" id="PF01520">
    <property type="entry name" value="Amidase_3"/>
    <property type="match status" value="1"/>
</dbReference>
<dbReference type="SMART" id="SM00646">
    <property type="entry name" value="Ami_3"/>
    <property type="match status" value="1"/>
</dbReference>
<dbReference type="InterPro" id="IPR002508">
    <property type="entry name" value="MurNAc-LAA_cat"/>
</dbReference>
<dbReference type="RefSeq" id="WP_144071214.1">
    <property type="nucleotide sequence ID" value="NZ_VJZQ01000034.1"/>
</dbReference>
<sequence length="378" mass="42311">MKEFSRSSIKLSFMIWFVYSSVFAQSDIFRVALDAGHGDHDFGAVYSGRVEKNINLALVLKVGKLLEQNPKIDVIYTRKTDVFIDLIERANIANRADATIFVSIHCNANKNTSASGTETYVMGMSKLASNLEAAKKENSVISLEKDYKQKYEGFDPNSPETMLGMTIMQEEYLEYSISLASKIEDRFADLGKEIRHGGVKQAPFMVLHKAYMPRVLVETGFISNPVEGNLLNSEEGQNDIAQAIADAIVSYKREYFGADATDNINERTFKKIIAKQVKDTSSTIEKKQVENKDSSAIIFKVQLSASVKNVELISSNFKGLKNITMSSEGKYYKYMYGEASNYEDAKKLLQEAKSKGYDSAYIIAFKNGEMISVQDAIK</sequence>
<evidence type="ECO:0000256" key="1">
    <source>
        <dbReference type="ARBA" id="ARBA00001561"/>
    </source>
</evidence>
<dbReference type="GO" id="GO:0009253">
    <property type="term" value="P:peptidoglycan catabolic process"/>
    <property type="evidence" value="ECO:0007669"/>
    <property type="project" value="InterPro"/>
</dbReference>
<evidence type="ECO:0000256" key="3">
    <source>
        <dbReference type="ARBA" id="ARBA00022801"/>
    </source>
</evidence>
<comment type="caution">
    <text evidence="5">The sequence shown here is derived from an EMBL/GenBank/DDBJ whole genome shotgun (WGS) entry which is preliminary data.</text>
</comment>
<evidence type="ECO:0000313" key="5">
    <source>
        <dbReference type="EMBL" id="TRX21548.1"/>
    </source>
</evidence>
<keyword evidence="3" id="KW-0378">Hydrolase</keyword>
<evidence type="ECO:0000313" key="6">
    <source>
        <dbReference type="Proteomes" id="UP000318585"/>
    </source>
</evidence>
<evidence type="ECO:0000256" key="2">
    <source>
        <dbReference type="ARBA" id="ARBA00011901"/>
    </source>
</evidence>
<reference evidence="5 6" key="1">
    <citation type="submission" date="2019-07" db="EMBL/GenBank/DDBJ databases">
        <title>Novel species of Flavobacterium.</title>
        <authorList>
            <person name="Liu Q."/>
            <person name="Xin Y.-H."/>
        </authorList>
    </citation>
    <scope>NUCLEOTIDE SEQUENCE [LARGE SCALE GENOMIC DNA]</scope>
    <source>
        <strain evidence="5 6">LB3P56</strain>
    </source>
</reference>
<dbReference type="Gene3D" id="3.40.630.40">
    <property type="entry name" value="Zn-dependent exopeptidases"/>
    <property type="match status" value="1"/>
</dbReference>
<dbReference type="PANTHER" id="PTHR30404">
    <property type="entry name" value="N-ACETYLMURAMOYL-L-ALANINE AMIDASE"/>
    <property type="match status" value="1"/>
</dbReference>
<evidence type="ECO:0000259" key="4">
    <source>
        <dbReference type="SMART" id="SM00646"/>
    </source>
</evidence>
<proteinExistence type="predicted"/>
<dbReference type="EC" id="3.5.1.28" evidence="2"/>
<gene>
    <name evidence="5" type="ORF">FNW17_06585</name>
</gene>
<dbReference type="InterPro" id="IPR050695">
    <property type="entry name" value="N-acetylmuramoyl_amidase_3"/>
</dbReference>
<dbReference type="Proteomes" id="UP000318585">
    <property type="component" value="Unassembled WGS sequence"/>
</dbReference>
<feature type="domain" description="MurNAc-LAA" evidence="4">
    <location>
        <begin position="90"/>
        <end position="249"/>
    </location>
</feature>
<accession>A0A553CLV2</accession>